<dbReference type="Proteomes" id="UP000267029">
    <property type="component" value="Unassembled WGS sequence"/>
</dbReference>
<sequence length="192" mass="19977">CINQAVKCSTPLTSHGGTEVITLPISTDALVRTEIWTNDPKSSEAYVTLKPCCPMDGCLQNVHFVDSFSEVAHATAAGSPTPRCLVLKSPNRSPDVYAMTDSPSSPTSQQPPPSISIVDPITGNRIFVPPFTTTAATVSNLVSSFTSPGSPLDSASSPKGTAASAIGKDFLEKGQSETPLPAPDMCNSENPA</sequence>
<accession>A0A0R3UP87</accession>
<feature type="compositionally biased region" description="Polar residues" evidence="1">
    <location>
        <begin position="144"/>
        <end position="159"/>
    </location>
</feature>
<feature type="non-terminal residue" evidence="2">
    <location>
        <position position="1"/>
    </location>
</feature>
<feature type="region of interest" description="Disordered" evidence="1">
    <location>
        <begin position="144"/>
        <end position="192"/>
    </location>
</feature>
<keyword evidence="3" id="KW-1185">Reference proteome</keyword>
<protein>
    <submittedName>
        <fullName evidence="2">Uncharacterized protein</fullName>
    </submittedName>
</protein>
<feature type="region of interest" description="Disordered" evidence="1">
    <location>
        <begin position="95"/>
        <end position="117"/>
    </location>
</feature>
<gene>
    <name evidence="2" type="ORF">MCOS_LOCUS9655</name>
</gene>
<dbReference type="OrthoDB" id="6275728at2759"/>
<name>A0A0R3UP87_MESCO</name>
<dbReference type="EMBL" id="UXSR01005795">
    <property type="protein sequence ID" value="VDD83652.1"/>
    <property type="molecule type" value="Genomic_DNA"/>
</dbReference>
<evidence type="ECO:0000313" key="3">
    <source>
        <dbReference type="Proteomes" id="UP000267029"/>
    </source>
</evidence>
<dbReference type="AlphaFoldDB" id="A0A0R3UP87"/>
<evidence type="ECO:0000256" key="1">
    <source>
        <dbReference type="SAM" id="MobiDB-lite"/>
    </source>
</evidence>
<organism evidence="2 3">
    <name type="scientific">Mesocestoides corti</name>
    <name type="common">Flatworm</name>
    <dbReference type="NCBI Taxonomy" id="53468"/>
    <lineage>
        <taxon>Eukaryota</taxon>
        <taxon>Metazoa</taxon>
        <taxon>Spiralia</taxon>
        <taxon>Lophotrochozoa</taxon>
        <taxon>Platyhelminthes</taxon>
        <taxon>Cestoda</taxon>
        <taxon>Eucestoda</taxon>
        <taxon>Cyclophyllidea</taxon>
        <taxon>Mesocestoididae</taxon>
        <taxon>Mesocestoides</taxon>
    </lineage>
</organism>
<evidence type="ECO:0000313" key="2">
    <source>
        <dbReference type="EMBL" id="VDD83652.1"/>
    </source>
</evidence>
<reference evidence="2 3" key="1">
    <citation type="submission" date="2018-10" db="EMBL/GenBank/DDBJ databases">
        <authorList>
            <consortium name="Pathogen Informatics"/>
        </authorList>
    </citation>
    <scope>NUCLEOTIDE SEQUENCE [LARGE SCALE GENOMIC DNA]</scope>
</reference>
<proteinExistence type="predicted"/>